<comment type="caution">
    <text evidence="2">The sequence shown here is derived from an EMBL/GenBank/DDBJ whole genome shotgun (WGS) entry which is preliminary data.</text>
</comment>
<dbReference type="OrthoDB" id="2953532at2759"/>
<protein>
    <submittedName>
        <fullName evidence="2">Uncharacterized protein</fullName>
    </submittedName>
</protein>
<accession>A0A8H6YDN9</accession>
<name>A0A8H6YDN9_9AGAR</name>
<proteinExistence type="predicted"/>
<organism evidence="2 3">
    <name type="scientific">Mycena venus</name>
    <dbReference type="NCBI Taxonomy" id="2733690"/>
    <lineage>
        <taxon>Eukaryota</taxon>
        <taxon>Fungi</taxon>
        <taxon>Dikarya</taxon>
        <taxon>Basidiomycota</taxon>
        <taxon>Agaricomycotina</taxon>
        <taxon>Agaricomycetes</taxon>
        <taxon>Agaricomycetidae</taxon>
        <taxon>Agaricales</taxon>
        <taxon>Marasmiineae</taxon>
        <taxon>Mycenaceae</taxon>
        <taxon>Mycena</taxon>
    </lineage>
</organism>
<reference evidence="2" key="1">
    <citation type="submission" date="2020-05" db="EMBL/GenBank/DDBJ databases">
        <title>Mycena genomes resolve the evolution of fungal bioluminescence.</title>
        <authorList>
            <person name="Tsai I.J."/>
        </authorList>
    </citation>
    <scope>NUCLEOTIDE SEQUENCE</scope>
    <source>
        <strain evidence="2">CCC161011</strain>
    </source>
</reference>
<keyword evidence="1" id="KW-0472">Membrane</keyword>
<keyword evidence="1" id="KW-0812">Transmembrane</keyword>
<dbReference type="Proteomes" id="UP000620124">
    <property type="component" value="Unassembled WGS sequence"/>
</dbReference>
<dbReference type="AlphaFoldDB" id="A0A8H6YDN9"/>
<keyword evidence="1" id="KW-1133">Transmembrane helix</keyword>
<sequence length="85" mass="8858">MFENLVRANKPAPLPLAGSNQVLTGWTAACLAGKAPTNTTLGLSVANFDFWDGPFVAVFPTAIGWVIAVTGGVLGSSLIYMLCNM</sequence>
<dbReference type="PROSITE" id="PS51257">
    <property type="entry name" value="PROKAR_LIPOPROTEIN"/>
    <property type="match status" value="1"/>
</dbReference>
<dbReference type="EMBL" id="JACAZI010000007">
    <property type="protein sequence ID" value="KAF7356806.1"/>
    <property type="molecule type" value="Genomic_DNA"/>
</dbReference>
<keyword evidence="3" id="KW-1185">Reference proteome</keyword>
<gene>
    <name evidence="2" type="ORF">MVEN_01015900</name>
</gene>
<feature type="transmembrane region" description="Helical" evidence="1">
    <location>
        <begin position="62"/>
        <end position="83"/>
    </location>
</feature>
<evidence type="ECO:0000313" key="2">
    <source>
        <dbReference type="EMBL" id="KAF7356806.1"/>
    </source>
</evidence>
<evidence type="ECO:0000313" key="3">
    <source>
        <dbReference type="Proteomes" id="UP000620124"/>
    </source>
</evidence>
<evidence type="ECO:0000256" key="1">
    <source>
        <dbReference type="SAM" id="Phobius"/>
    </source>
</evidence>